<organism evidence="5 6">
    <name type="scientific">Actinacidiphila alni</name>
    <dbReference type="NCBI Taxonomy" id="380248"/>
    <lineage>
        <taxon>Bacteria</taxon>
        <taxon>Bacillati</taxon>
        <taxon>Actinomycetota</taxon>
        <taxon>Actinomycetes</taxon>
        <taxon>Kitasatosporales</taxon>
        <taxon>Streptomycetaceae</taxon>
        <taxon>Actinacidiphila</taxon>
    </lineage>
</organism>
<proteinExistence type="predicted"/>
<evidence type="ECO:0000256" key="3">
    <source>
        <dbReference type="SAM" id="SignalP"/>
    </source>
</evidence>
<dbReference type="Pfam" id="PF00497">
    <property type="entry name" value="SBP_bac_3"/>
    <property type="match status" value="1"/>
</dbReference>
<dbReference type="AlphaFoldDB" id="A0A1I2AI84"/>
<sequence>MTTERRPARRLPRPLAATTATVLAAALGLALLTACGDSSDSAGTSDSSASDAAAGGASPKAAGSPGAADPESSTAIPTEDVVSGVTADPALAAELPAAARSSHTLTLGTTRAPGTTGLPHGGEDAKGTPIGLDVDLRDAVGKVLGITWKVQYGTFPTVIPGVQNGRYDVGQDNFGVTKAREQVVDFATYLNDGQSFLGAKDVPVDSVTALTDLCGLTVATSPGSTFQQILTDGASKCAGAGKKPYKVQYFTDTAPIFLGLANGKVDVFFGPTLGLKYDATHVPNTKFLGEISTTPVGFVTAKGSPVGKALSDAVNKLIADGTYAKIFAKWGVPGTGITKSEVNPAATF</sequence>
<dbReference type="RefSeq" id="WP_218160043.1">
    <property type="nucleotide sequence ID" value="NZ_FONG01000003.1"/>
</dbReference>
<dbReference type="SMART" id="SM00062">
    <property type="entry name" value="PBPb"/>
    <property type="match status" value="1"/>
</dbReference>
<keyword evidence="1 3" id="KW-0732">Signal</keyword>
<protein>
    <submittedName>
        <fullName evidence="5">Amino acid ABC transporter substrate-binding protein, PAAT family</fullName>
    </submittedName>
</protein>
<evidence type="ECO:0000259" key="4">
    <source>
        <dbReference type="SMART" id="SM00062"/>
    </source>
</evidence>
<dbReference type="Proteomes" id="UP000199323">
    <property type="component" value="Unassembled WGS sequence"/>
</dbReference>
<name>A0A1I2AI84_9ACTN</name>
<feature type="region of interest" description="Disordered" evidence="2">
    <location>
        <begin position="36"/>
        <end position="77"/>
    </location>
</feature>
<dbReference type="STRING" id="380248.SAMN05216251_103100"/>
<accession>A0A1I2AI84</accession>
<feature type="chain" id="PRO_5038879710" evidence="3">
    <location>
        <begin position="25"/>
        <end position="348"/>
    </location>
</feature>
<dbReference type="PROSITE" id="PS51257">
    <property type="entry name" value="PROKAR_LIPOPROTEIN"/>
    <property type="match status" value="1"/>
</dbReference>
<gene>
    <name evidence="5" type="ORF">SAMN05216251_103100</name>
</gene>
<dbReference type="PANTHER" id="PTHR35936">
    <property type="entry name" value="MEMBRANE-BOUND LYTIC MUREIN TRANSGLYCOSYLASE F"/>
    <property type="match status" value="1"/>
</dbReference>
<keyword evidence="6" id="KW-1185">Reference proteome</keyword>
<dbReference type="SUPFAM" id="SSF53850">
    <property type="entry name" value="Periplasmic binding protein-like II"/>
    <property type="match status" value="1"/>
</dbReference>
<feature type="region of interest" description="Disordered" evidence="2">
    <location>
        <begin position="102"/>
        <end position="130"/>
    </location>
</feature>
<reference evidence="5 6" key="1">
    <citation type="submission" date="2016-10" db="EMBL/GenBank/DDBJ databases">
        <authorList>
            <person name="de Groot N.N."/>
        </authorList>
    </citation>
    <scope>NUCLEOTIDE SEQUENCE [LARGE SCALE GENOMIC DNA]</scope>
    <source>
        <strain evidence="5 6">CGMCC 4.3510</strain>
    </source>
</reference>
<dbReference type="InterPro" id="IPR001638">
    <property type="entry name" value="Solute-binding_3/MltF_N"/>
</dbReference>
<dbReference type="Gene3D" id="3.40.190.10">
    <property type="entry name" value="Periplasmic binding protein-like II"/>
    <property type="match status" value="2"/>
</dbReference>
<feature type="compositionally biased region" description="Low complexity" evidence="2">
    <location>
        <begin position="36"/>
        <end position="70"/>
    </location>
</feature>
<evidence type="ECO:0000313" key="5">
    <source>
        <dbReference type="EMBL" id="SFE43715.1"/>
    </source>
</evidence>
<evidence type="ECO:0000313" key="6">
    <source>
        <dbReference type="Proteomes" id="UP000199323"/>
    </source>
</evidence>
<dbReference type="PANTHER" id="PTHR35936:SF17">
    <property type="entry name" value="ARGININE-BINDING EXTRACELLULAR PROTEIN ARTP"/>
    <property type="match status" value="1"/>
</dbReference>
<dbReference type="CDD" id="cd01004">
    <property type="entry name" value="PBP2_MidA_like"/>
    <property type="match status" value="1"/>
</dbReference>
<feature type="signal peptide" evidence="3">
    <location>
        <begin position="1"/>
        <end position="24"/>
    </location>
</feature>
<dbReference type="EMBL" id="FONG01000003">
    <property type="protein sequence ID" value="SFE43715.1"/>
    <property type="molecule type" value="Genomic_DNA"/>
</dbReference>
<evidence type="ECO:0000256" key="2">
    <source>
        <dbReference type="SAM" id="MobiDB-lite"/>
    </source>
</evidence>
<evidence type="ECO:0000256" key="1">
    <source>
        <dbReference type="ARBA" id="ARBA00022729"/>
    </source>
</evidence>
<feature type="domain" description="Solute-binding protein family 3/N-terminal" evidence="4">
    <location>
        <begin position="104"/>
        <end position="334"/>
    </location>
</feature>
<feature type="compositionally biased region" description="Polar residues" evidence="2">
    <location>
        <begin position="102"/>
        <end position="113"/>
    </location>
</feature>